<gene>
    <name evidence="2" type="ORF">JOH49_004069</name>
</gene>
<dbReference type="AlphaFoldDB" id="A0A8I1Y6J3"/>
<accession>A0A8I1Y6J3</accession>
<proteinExistence type="predicted"/>
<name>A0A8I1Y6J3_BRAEL</name>
<protein>
    <submittedName>
        <fullName evidence="2">Uncharacterized protein</fullName>
    </submittedName>
</protein>
<dbReference type="Proteomes" id="UP000673383">
    <property type="component" value="Unassembled WGS sequence"/>
</dbReference>
<reference evidence="2" key="1">
    <citation type="submission" date="2021-02" db="EMBL/GenBank/DDBJ databases">
        <title>Genomic Encyclopedia of Type Strains, Phase IV (KMG-V): Genome sequencing to study the core and pangenomes of soil and plant-associated prokaryotes.</title>
        <authorList>
            <person name="Whitman W."/>
        </authorList>
    </citation>
    <scope>NUCLEOTIDE SEQUENCE</scope>
    <source>
        <strain evidence="2">USDA 406</strain>
    </source>
</reference>
<evidence type="ECO:0000313" key="2">
    <source>
        <dbReference type="EMBL" id="MBP1294316.1"/>
    </source>
</evidence>
<feature type="compositionally biased region" description="Basic and acidic residues" evidence="1">
    <location>
        <begin position="16"/>
        <end position="25"/>
    </location>
</feature>
<feature type="region of interest" description="Disordered" evidence="1">
    <location>
        <begin position="1"/>
        <end position="27"/>
    </location>
</feature>
<evidence type="ECO:0000313" key="3">
    <source>
        <dbReference type="Proteomes" id="UP000673383"/>
    </source>
</evidence>
<sequence length="119" mass="12993">MDFRTLGREATGPLERPARKSDFGRTRPIPCNLDVVPVHPPRDAGAERLRARLLGGETAREEAGGVPAIFPGGDLVYREQPLQIPDAASLYCVGGAFEFVDVRSDADDQNSLLNRTIYV</sequence>
<comment type="caution">
    <text evidence="2">The sequence shown here is derived from an EMBL/GenBank/DDBJ whole genome shotgun (WGS) entry which is preliminary data.</text>
</comment>
<organism evidence="2 3">
    <name type="scientific">Bradyrhizobium elkanii</name>
    <dbReference type="NCBI Taxonomy" id="29448"/>
    <lineage>
        <taxon>Bacteria</taxon>
        <taxon>Pseudomonadati</taxon>
        <taxon>Pseudomonadota</taxon>
        <taxon>Alphaproteobacteria</taxon>
        <taxon>Hyphomicrobiales</taxon>
        <taxon>Nitrobacteraceae</taxon>
        <taxon>Bradyrhizobium</taxon>
    </lineage>
</organism>
<dbReference type="EMBL" id="JAFICZ010000001">
    <property type="protein sequence ID" value="MBP1294316.1"/>
    <property type="molecule type" value="Genomic_DNA"/>
</dbReference>
<evidence type="ECO:0000256" key="1">
    <source>
        <dbReference type="SAM" id="MobiDB-lite"/>
    </source>
</evidence>